<dbReference type="GeneID" id="92045968"/>
<evidence type="ECO:0000259" key="1">
    <source>
        <dbReference type="Pfam" id="PF06985"/>
    </source>
</evidence>
<organism evidence="2 3">
    <name type="scientific">Apiospora hydei</name>
    <dbReference type="NCBI Taxonomy" id="1337664"/>
    <lineage>
        <taxon>Eukaryota</taxon>
        <taxon>Fungi</taxon>
        <taxon>Dikarya</taxon>
        <taxon>Ascomycota</taxon>
        <taxon>Pezizomycotina</taxon>
        <taxon>Sordariomycetes</taxon>
        <taxon>Xylariomycetidae</taxon>
        <taxon>Amphisphaeriales</taxon>
        <taxon>Apiosporaceae</taxon>
        <taxon>Apiospora</taxon>
    </lineage>
</organism>
<evidence type="ECO:0000313" key="3">
    <source>
        <dbReference type="Proteomes" id="UP001433268"/>
    </source>
</evidence>
<sequence length="686" mass="76694">MICPSCKKSIFESTRSWGYHQLPSAPQASLPLEANDCILCGWLEGEAKSWLGSDFQPASKNGFYRWTIHRSPRFRESEVSCSLHFRPDVSQFPQLRNAPTKVFHLIGAESVRVNLALGEGLNADAVGSQLEAWLENCRATHRGRCAVPDNPSWVPKRLVDLATLAEGRVVVRETKSLSSPSPSHKPRFVTLSHCWGGPTGPRMIQLVPETLDIFTDPERGIKIEELPRNFRDAVVIARRLKTQYIWIDSLCILQDGEEFKTEGQLMHLVYRNSYCNLAAAASSDCQGGLFRDRRKVDSFGGGIIETSEASLFGKGTWRVFPSECWSDQLLMQPLYRRGWVFQERMLSPRILHFAAGQVFWDCASTTACEVLPEGLPWQLDAASSTEKYWRERLQLIQGTDSSAPKKFVGSADVSFESFWREAVLNYTSCNLTQNRDRLLAIWGVAKLVRDQFRLDNWEEDYGVGLWSSQLAEQLAWRVQDPGPARRSPELAGLWPSWSWASVVGAIETQLRSSEPGQFYAATGHDGAVRSVFLKVVVEGQMAATHEDATKGELSQDNAQAYRLRLGDQTVDAGGQCTGLFKVSPDATSEFSQNSGGDCYLTILTASRDQEQVLQHSGWSSDEDEEPSKPSWIHGTGLVVVRAALSEGEDNAKDDQYRRIGVCNFEGLSSDDFTRLEQTCVSDIWLV</sequence>
<feature type="domain" description="Heterokaryon incompatibility" evidence="1">
    <location>
        <begin position="188"/>
        <end position="343"/>
    </location>
</feature>
<gene>
    <name evidence="2" type="ORF">PG997_008593</name>
</gene>
<dbReference type="Proteomes" id="UP001433268">
    <property type="component" value="Unassembled WGS sequence"/>
</dbReference>
<dbReference type="InterPro" id="IPR010730">
    <property type="entry name" value="HET"/>
</dbReference>
<dbReference type="RefSeq" id="XP_066668250.1">
    <property type="nucleotide sequence ID" value="XM_066812908.1"/>
</dbReference>
<reference evidence="2 3" key="1">
    <citation type="submission" date="2023-01" db="EMBL/GenBank/DDBJ databases">
        <title>Analysis of 21 Apiospora genomes using comparative genomics revels a genus with tremendous synthesis potential of carbohydrate active enzymes and secondary metabolites.</title>
        <authorList>
            <person name="Sorensen T."/>
        </authorList>
    </citation>
    <scope>NUCLEOTIDE SEQUENCE [LARGE SCALE GENOMIC DNA]</scope>
    <source>
        <strain evidence="2 3">CBS 114990</strain>
    </source>
</reference>
<proteinExistence type="predicted"/>
<accession>A0ABR1WBA0</accession>
<dbReference type="Pfam" id="PF06985">
    <property type="entry name" value="HET"/>
    <property type="match status" value="1"/>
</dbReference>
<dbReference type="EMBL" id="JAQQWN010000006">
    <property type="protein sequence ID" value="KAK8080775.1"/>
    <property type="molecule type" value="Genomic_DNA"/>
</dbReference>
<dbReference type="PANTHER" id="PTHR33112:SF10">
    <property type="entry name" value="TOL"/>
    <property type="match status" value="1"/>
</dbReference>
<keyword evidence="3" id="KW-1185">Reference proteome</keyword>
<protein>
    <recommendedName>
        <fullName evidence="1">Heterokaryon incompatibility domain-containing protein</fullName>
    </recommendedName>
</protein>
<dbReference type="PANTHER" id="PTHR33112">
    <property type="entry name" value="DOMAIN PROTEIN, PUTATIVE-RELATED"/>
    <property type="match status" value="1"/>
</dbReference>
<comment type="caution">
    <text evidence="2">The sequence shown here is derived from an EMBL/GenBank/DDBJ whole genome shotgun (WGS) entry which is preliminary data.</text>
</comment>
<name>A0ABR1WBA0_9PEZI</name>
<evidence type="ECO:0000313" key="2">
    <source>
        <dbReference type="EMBL" id="KAK8080775.1"/>
    </source>
</evidence>